<feature type="region of interest" description="Disordered" evidence="3">
    <location>
        <begin position="308"/>
        <end position="334"/>
    </location>
</feature>
<dbReference type="EMBL" id="HBGA01059943">
    <property type="protein sequence ID" value="CAD9011088.1"/>
    <property type="molecule type" value="Transcribed_RNA"/>
</dbReference>
<evidence type="ECO:0000313" key="5">
    <source>
        <dbReference type="EMBL" id="CAD9011088.1"/>
    </source>
</evidence>
<dbReference type="PANTHER" id="PTHR46654:SF1">
    <property type="entry name" value="E3 UBIQUITIN-PROTEIN LIGASE HECTD3"/>
    <property type="match status" value="1"/>
</dbReference>
<reference evidence="5" key="1">
    <citation type="submission" date="2021-01" db="EMBL/GenBank/DDBJ databases">
        <authorList>
            <person name="Corre E."/>
            <person name="Pelletier E."/>
            <person name="Niang G."/>
            <person name="Scheremetjew M."/>
            <person name="Finn R."/>
            <person name="Kale V."/>
            <person name="Holt S."/>
            <person name="Cochrane G."/>
            <person name="Meng A."/>
            <person name="Brown T."/>
            <person name="Cohen L."/>
        </authorList>
    </citation>
    <scope>NUCLEOTIDE SEQUENCE</scope>
    <source>
        <strain evidence="5">NIES-381</strain>
    </source>
</reference>
<dbReference type="PANTHER" id="PTHR46654">
    <property type="entry name" value="E3 UBIQUITIN-PROTEIN LIGASE HECTD3"/>
    <property type="match status" value="1"/>
</dbReference>
<accession>A0A7S1IFJ8</accession>
<dbReference type="Gene3D" id="3.30.2160.10">
    <property type="entry name" value="Hect, E3 ligase catalytic domain"/>
    <property type="match status" value="1"/>
</dbReference>
<dbReference type="Pfam" id="PF00632">
    <property type="entry name" value="HECT"/>
    <property type="match status" value="1"/>
</dbReference>
<dbReference type="InterPro" id="IPR043136">
    <property type="entry name" value="B30.2/SPRY_sf"/>
</dbReference>
<dbReference type="Gene3D" id="3.90.1750.10">
    <property type="entry name" value="Hect, E3 ligase catalytic domains"/>
    <property type="match status" value="1"/>
</dbReference>
<organism evidence="5">
    <name type="scientific">Eutreptiella gymnastica</name>
    <dbReference type="NCBI Taxonomy" id="73025"/>
    <lineage>
        <taxon>Eukaryota</taxon>
        <taxon>Discoba</taxon>
        <taxon>Euglenozoa</taxon>
        <taxon>Euglenida</taxon>
        <taxon>Spirocuta</taxon>
        <taxon>Euglenophyceae</taxon>
        <taxon>Eutreptiales</taxon>
        <taxon>Eutreptiaceae</taxon>
        <taxon>Eutreptiella</taxon>
    </lineage>
</organism>
<dbReference type="CDD" id="cd11709">
    <property type="entry name" value="SPRY"/>
    <property type="match status" value="1"/>
</dbReference>
<evidence type="ECO:0000256" key="1">
    <source>
        <dbReference type="ARBA" id="ARBA00022786"/>
    </source>
</evidence>
<dbReference type="InterPro" id="IPR000569">
    <property type="entry name" value="HECT_dom"/>
</dbReference>
<dbReference type="Pfam" id="PF00622">
    <property type="entry name" value="SPRY"/>
    <property type="match status" value="1"/>
</dbReference>
<protein>
    <recommendedName>
        <fullName evidence="4">HECT domain-containing protein</fullName>
    </recommendedName>
</protein>
<dbReference type="InterPro" id="IPR035983">
    <property type="entry name" value="Hect_E3_ubiquitin_ligase"/>
</dbReference>
<dbReference type="Gene3D" id="3.30.2410.10">
    <property type="entry name" value="Hect, E3 ligase catalytic domain"/>
    <property type="match status" value="1"/>
</dbReference>
<keyword evidence="1 2" id="KW-0833">Ubl conjugation pathway</keyword>
<dbReference type="SUPFAM" id="SSF56204">
    <property type="entry name" value="Hect, E3 ligase catalytic domain"/>
    <property type="match status" value="1"/>
</dbReference>
<gene>
    <name evidence="5" type="ORF">EGYM00392_LOCUS22188</name>
</gene>
<dbReference type="AlphaFoldDB" id="A0A7S1IFJ8"/>
<dbReference type="InterPro" id="IPR013320">
    <property type="entry name" value="ConA-like_dom_sf"/>
</dbReference>
<feature type="domain" description="HECT" evidence="4">
    <location>
        <begin position="369"/>
        <end position="700"/>
    </location>
</feature>
<sequence>MMEDCVASGDEFGECCEDEDHEEAPNPMWRAGDVVGCWLEIDAHARATMSFSLNGRFLGHAYEGVPVDAHGLYPACSMRSGDKILLNFGGLPFKHKPPTFQGLADSLGWMQGIQREYGPCREGPAPPADKGVDDSVWHEDEALADRAVLDHAIVSHYNDQWTKLVGTTLAGPSAADAVLTPVERFRKSHAVDAQTVVDEEAKEGPRLAGWDPRRVQRRFAVLCRFNILIKTLLPMLNMDSILPLLPPSQDIVTEGTNTRLLSWFSKVKGLLFAWNKEDLFQALIVNSSGEGYVKSVVLNRIKPSRHSILADPNGPATPHAAVSNAAGKPPPHSEENTLFHQLYQRFQSSRPHLFRQHESCDSSARLWTVVFEGEAAEDAGGPFRESLAQVCEELMSDAVALFIPSPNQRNNFGNTREMYVPNPSCHSPSHLSQFRFVGRLMAGCITINEPMNLNLPSLVWKTLVGTPTDKTDLIAVDQMCVTCMDDLCTIDRNLVHEEEFHDVITESFKTVLSDGTEVELVPNGREKVVTFEERNEYAKLVIHARLNESREQILAMRQGLLDVLPPYFLALLTWRDLELRVCGIPEIDIAELKQTAIYEDVQETDQVCIYFWDVLAGFTQRELRLLLRFIAGRSRLPVQIKIQTMPTEGNPDHYLPQAHTCFFSIELPLYSCVDAMRNKLLYAIYNCSAIDTDNDNVEDFVED</sequence>
<evidence type="ECO:0000259" key="4">
    <source>
        <dbReference type="PROSITE" id="PS50237"/>
    </source>
</evidence>
<name>A0A7S1IFJ8_9EUGL</name>
<dbReference type="SUPFAM" id="SSF49899">
    <property type="entry name" value="Concanavalin A-like lectins/glucanases"/>
    <property type="match status" value="1"/>
</dbReference>
<proteinExistence type="predicted"/>
<dbReference type="PROSITE" id="PS50237">
    <property type="entry name" value="HECT"/>
    <property type="match status" value="1"/>
</dbReference>
<dbReference type="InterPro" id="IPR042469">
    <property type="entry name" value="HECTD3"/>
</dbReference>
<evidence type="ECO:0000256" key="3">
    <source>
        <dbReference type="SAM" id="MobiDB-lite"/>
    </source>
</evidence>
<dbReference type="GO" id="GO:0004842">
    <property type="term" value="F:ubiquitin-protein transferase activity"/>
    <property type="evidence" value="ECO:0007669"/>
    <property type="project" value="InterPro"/>
</dbReference>
<dbReference type="SMART" id="SM00119">
    <property type="entry name" value="HECTc"/>
    <property type="match status" value="1"/>
</dbReference>
<dbReference type="Gene3D" id="2.60.120.920">
    <property type="match status" value="1"/>
</dbReference>
<dbReference type="InterPro" id="IPR003877">
    <property type="entry name" value="SPRY_dom"/>
</dbReference>
<evidence type="ECO:0000256" key="2">
    <source>
        <dbReference type="PROSITE-ProRule" id="PRU00104"/>
    </source>
</evidence>
<feature type="active site" description="Glycyl thioester intermediate" evidence="2">
    <location>
        <position position="661"/>
    </location>
</feature>